<feature type="region of interest" description="Disordered" evidence="8">
    <location>
        <begin position="515"/>
        <end position="585"/>
    </location>
</feature>
<evidence type="ECO:0000256" key="5">
    <source>
        <dbReference type="ARBA" id="ARBA00022734"/>
    </source>
</evidence>
<reference evidence="11 12" key="1">
    <citation type="journal article" date="2023" name="Commun. Biol.">
        <title>Reorganization of the ancestral sex-determining regions during the evolution of trioecy in Pleodorina starrii.</title>
        <authorList>
            <person name="Takahashi K."/>
            <person name="Suzuki S."/>
            <person name="Kawai-Toyooka H."/>
            <person name="Yamamoto K."/>
            <person name="Hamaji T."/>
            <person name="Ootsuki R."/>
            <person name="Yamaguchi H."/>
            <person name="Kawachi M."/>
            <person name="Higashiyama T."/>
            <person name="Nozaki H."/>
        </authorList>
    </citation>
    <scope>NUCLEOTIDE SEQUENCE [LARGE SCALE GENOMIC DNA]</scope>
    <source>
        <strain evidence="11 12">NIES-4479</strain>
    </source>
</reference>
<keyword evidence="5" id="KW-0430">Lectin</keyword>
<evidence type="ECO:0000256" key="3">
    <source>
        <dbReference type="ARBA" id="ARBA00011233"/>
    </source>
</evidence>
<dbReference type="SMART" id="SM00607">
    <property type="entry name" value="FTP"/>
    <property type="match status" value="1"/>
</dbReference>
<protein>
    <recommendedName>
        <fullName evidence="10">Fucolectin tachylectin-4 pentraxin-1 domain-containing protein</fullName>
    </recommendedName>
</protein>
<evidence type="ECO:0000259" key="10">
    <source>
        <dbReference type="SMART" id="SM00607"/>
    </source>
</evidence>
<evidence type="ECO:0000256" key="1">
    <source>
        <dbReference type="ARBA" id="ARBA00002219"/>
    </source>
</evidence>
<feature type="domain" description="Fucolectin tachylectin-4 pentraxin-1" evidence="10">
    <location>
        <begin position="213"/>
        <end position="366"/>
    </location>
</feature>
<organism evidence="11 12">
    <name type="scientific">Pleodorina starrii</name>
    <dbReference type="NCBI Taxonomy" id="330485"/>
    <lineage>
        <taxon>Eukaryota</taxon>
        <taxon>Viridiplantae</taxon>
        <taxon>Chlorophyta</taxon>
        <taxon>core chlorophytes</taxon>
        <taxon>Chlorophyceae</taxon>
        <taxon>CS clade</taxon>
        <taxon>Chlamydomonadales</taxon>
        <taxon>Volvocaceae</taxon>
        <taxon>Pleodorina</taxon>
    </lineage>
</organism>
<keyword evidence="9" id="KW-0472">Membrane</keyword>
<gene>
    <name evidence="11" type="primary">PLEST010530</name>
    <name evidence="11" type="ORF">PLESTB_001522100</name>
</gene>
<evidence type="ECO:0000256" key="9">
    <source>
        <dbReference type="SAM" id="Phobius"/>
    </source>
</evidence>
<dbReference type="Proteomes" id="UP001165080">
    <property type="component" value="Unassembled WGS sequence"/>
</dbReference>
<dbReference type="PANTHER" id="PTHR45713:SF6">
    <property type="entry name" value="F5_8 TYPE C DOMAIN-CONTAINING PROTEIN"/>
    <property type="match status" value="1"/>
</dbReference>
<dbReference type="InterPro" id="IPR051941">
    <property type="entry name" value="BG_Antigen-Binding_Lectin"/>
</dbReference>
<evidence type="ECO:0000313" key="11">
    <source>
        <dbReference type="EMBL" id="GLC59684.1"/>
    </source>
</evidence>
<evidence type="ECO:0000256" key="4">
    <source>
        <dbReference type="ARBA" id="ARBA00022723"/>
    </source>
</evidence>
<dbReference type="InterPro" id="IPR049004">
    <property type="entry name" value="SVN-like_dom"/>
</dbReference>
<comment type="similarity">
    <text evidence="2">Belongs to the fucolectin family.</text>
</comment>
<keyword evidence="4" id="KW-0479">Metal-binding</keyword>
<feature type="compositionally biased region" description="Low complexity" evidence="8">
    <location>
        <begin position="520"/>
        <end position="533"/>
    </location>
</feature>
<dbReference type="EMBL" id="BRXU01000029">
    <property type="protein sequence ID" value="GLC59684.1"/>
    <property type="molecule type" value="Genomic_DNA"/>
</dbReference>
<feature type="compositionally biased region" description="Low complexity" evidence="8">
    <location>
        <begin position="571"/>
        <end position="585"/>
    </location>
</feature>
<keyword evidence="9" id="KW-1133">Transmembrane helix</keyword>
<evidence type="ECO:0000256" key="7">
    <source>
        <dbReference type="ARBA" id="ARBA00023157"/>
    </source>
</evidence>
<dbReference type="AlphaFoldDB" id="A0A9W6F7Z5"/>
<keyword evidence="7" id="KW-1015">Disulfide bond</keyword>
<comment type="caution">
    <text evidence="11">The sequence shown here is derived from an EMBL/GenBank/DDBJ whole genome shotgun (WGS) entry which is preliminary data.</text>
</comment>
<comment type="subunit">
    <text evidence="3">Homotrimer.</text>
</comment>
<dbReference type="Pfam" id="PF20888">
    <property type="entry name" value="SVN"/>
    <property type="match status" value="1"/>
</dbReference>
<dbReference type="Gene3D" id="2.60.120.260">
    <property type="entry name" value="Galactose-binding domain-like"/>
    <property type="match status" value="1"/>
</dbReference>
<dbReference type="GO" id="GO:0042806">
    <property type="term" value="F:fucose binding"/>
    <property type="evidence" value="ECO:0007669"/>
    <property type="project" value="UniProtKB-ARBA"/>
</dbReference>
<proteinExistence type="inferred from homology"/>
<dbReference type="GO" id="GO:0001868">
    <property type="term" value="P:regulation of complement activation, lectin pathway"/>
    <property type="evidence" value="ECO:0007669"/>
    <property type="project" value="UniProtKB-ARBA"/>
</dbReference>
<accession>A0A9W6F7Z5</accession>
<evidence type="ECO:0000256" key="6">
    <source>
        <dbReference type="ARBA" id="ARBA00022837"/>
    </source>
</evidence>
<sequence length="585" mass="61519">MALQRRGLSRRDSMAPVPGCRIAAAAAWFLRICLIALPYIQPAHSQAECRSPDFYYDEMRNPLGPNRCASDCECDGMRLCALSGWCTGVARVVSPPPPPPPPSPVYYPTCQTISGYTLQVGVDYNGGPEVCERDMNLATAAANCSSDPACKAFSHLNANSSGFGLACRKRETGPTTARSETTGWSSSCFYVKIQQNAPPPPAQPVPRPAFSSLRNVALARPTYASSNAEVSYLAVDGDKSASGIFGTSNWDKSEHWLSVDLGASYTIYFIVLFARKDCCGEQLVNAEIRIGDTAITTEGNNLQANDLGERLNPYGGGLTGAVYNVSLDPPRTGRWVTVQNFNRNYSRAIDKSLMLLELEVYGTAANCSNVTSCPPTNTGGGGPKKRIEFMYIFIIPIILGGIAVISVVVIAVLLIVWLVRRRKQGSGTLIASSGGPQDAPPLNTTIAVVSSPQQPPAAGAPFAGVPMYGTPAVGPYSKEPAGGAMPTTFTAAAMFGGKSDQAAADDDKPEWLRKRLEQKQQQQQDAASGGSDAAPPPTPAIYVVTSSAPPPPETTANGSSSTPGLPVTVGTGNANTSAAAPNTAA</sequence>
<feature type="transmembrane region" description="Helical" evidence="9">
    <location>
        <begin position="389"/>
        <end position="419"/>
    </location>
</feature>
<keyword evidence="12" id="KW-1185">Reference proteome</keyword>
<evidence type="ECO:0000313" key="12">
    <source>
        <dbReference type="Proteomes" id="UP001165080"/>
    </source>
</evidence>
<comment type="function">
    <text evidence="1">Acts as a defensive agent. Recognizes blood group fucosylated oligosaccharides including A, B, H and Lewis B-type antigens. Does not recognize Lewis A antigen and has low affinity for monovalent haptens.</text>
</comment>
<dbReference type="Pfam" id="PF22633">
    <property type="entry name" value="F5_F8_type_C_2"/>
    <property type="match status" value="1"/>
</dbReference>
<dbReference type="InterPro" id="IPR008979">
    <property type="entry name" value="Galactose-bd-like_sf"/>
</dbReference>
<dbReference type="PANTHER" id="PTHR45713">
    <property type="entry name" value="FTP DOMAIN-CONTAINING PROTEIN"/>
    <property type="match status" value="1"/>
</dbReference>
<evidence type="ECO:0000256" key="2">
    <source>
        <dbReference type="ARBA" id="ARBA00010147"/>
    </source>
</evidence>
<name>A0A9W6F7Z5_9CHLO</name>
<dbReference type="GO" id="GO:0046872">
    <property type="term" value="F:metal ion binding"/>
    <property type="evidence" value="ECO:0007669"/>
    <property type="project" value="UniProtKB-KW"/>
</dbReference>
<keyword evidence="9" id="KW-0812">Transmembrane</keyword>
<dbReference type="InterPro" id="IPR006585">
    <property type="entry name" value="FTP1"/>
</dbReference>
<keyword evidence="6" id="KW-0106">Calcium</keyword>
<dbReference type="OrthoDB" id="550804at2759"/>
<feature type="compositionally biased region" description="Polar residues" evidence="8">
    <location>
        <begin position="554"/>
        <end position="563"/>
    </location>
</feature>
<dbReference type="GO" id="GO:0010185">
    <property type="term" value="P:regulation of cellular defense response"/>
    <property type="evidence" value="ECO:0007669"/>
    <property type="project" value="UniProtKB-ARBA"/>
</dbReference>
<evidence type="ECO:0000256" key="8">
    <source>
        <dbReference type="SAM" id="MobiDB-lite"/>
    </source>
</evidence>
<dbReference type="SUPFAM" id="SSF49785">
    <property type="entry name" value="Galactose-binding domain-like"/>
    <property type="match status" value="1"/>
</dbReference>